<evidence type="ECO:0000313" key="1">
    <source>
        <dbReference type="EnsemblMetazoa" id="GPAI009641-PA"/>
    </source>
</evidence>
<sequence>MCDKPSSTPLLKICFNSNIGNVVNTRVLKRVKLVAQIQAFTNTHSHLNRNMNNPLYLFLRRSLPLERNPMFEKSVTKVVQAFVRNFIELITTMNYDVRVDSTRIYSDRRYWTLKSQILVGNTLMDNLVEKDGGFASQRYYPLSSIIRHNNKYLCSVLDKIYRLLG</sequence>
<dbReference type="AlphaFoldDB" id="A0A1A9ZBI9"/>
<dbReference type="VEuPathDB" id="VectorBase:GPAI009641"/>
<reference evidence="2" key="1">
    <citation type="submission" date="2014-03" db="EMBL/GenBank/DDBJ databases">
        <authorList>
            <person name="Aksoy S."/>
            <person name="Warren W."/>
            <person name="Wilson R.K."/>
        </authorList>
    </citation>
    <scope>NUCLEOTIDE SEQUENCE [LARGE SCALE GENOMIC DNA]</scope>
    <source>
        <strain evidence="2">IAEA</strain>
    </source>
</reference>
<accession>A0A1A9ZBI9</accession>
<dbReference type="EnsemblMetazoa" id="GPAI009641-RA">
    <property type="protein sequence ID" value="GPAI009641-PA"/>
    <property type="gene ID" value="GPAI009641"/>
</dbReference>
<reference evidence="1" key="2">
    <citation type="submission" date="2020-05" db="UniProtKB">
        <authorList>
            <consortium name="EnsemblMetazoa"/>
        </authorList>
    </citation>
    <scope>IDENTIFICATION</scope>
    <source>
        <strain evidence="1">IAEA</strain>
    </source>
</reference>
<proteinExistence type="predicted"/>
<keyword evidence="2" id="KW-1185">Reference proteome</keyword>
<organism evidence="1 2">
    <name type="scientific">Glossina pallidipes</name>
    <name type="common">Tsetse fly</name>
    <dbReference type="NCBI Taxonomy" id="7398"/>
    <lineage>
        <taxon>Eukaryota</taxon>
        <taxon>Metazoa</taxon>
        <taxon>Ecdysozoa</taxon>
        <taxon>Arthropoda</taxon>
        <taxon>Hexapoda</taxon>
        <taxon>Insecta</taxon>
        <taxon>Pterygota</taxon>
        <taxon>Neoptera</taxon>
        <taxon>Endopterygota</taxon>
        <taxon>Diptera</taxon>
        <taxon>Brachycera</taxon>
        <taxon>Muscomorpha</taxon>
        <taxon>Hippoboscoidea</taxon>
        <taxon>Glossinidae</taxon>
        <taxon>Glossina</taxon>
    </lineage>
</organism>
<protein>
    <submittedName>
        <fullName evidence="1">Uncharacterized protein</fullName>
    </submittedName>
</protein>
<name>A0A1A9ZBI9_GLOPL</name>
<evidence type="ECO:0000313" key="2">
    <source>
        <dbReference type="Proteomes" id="UP000092445"/>
    </source>
</evidence>
<dbReference type="Proteomes" id="UP000092445">
    <property type="component" value="Unassembled WGS sequence"/>
</dbReference>